<name>A0A6G4WG98_9HYPH</name>
<keyword evidence="2" id="KW-1185">Reference proteome</keyword>
<reference evidence="1 2" key="1">
    <citation type="submission" date="2020-02" db="EMBL/GenBank/DDBJ databases">
        <title>Genome sequence of strain CCNWXJ40-4.</title>
        <authorList>
            <person name="Gao J."/>
            <person name="Sun J."/>
        </authorList>
    </citation>
    <scope>NUCLEOTIDE SEQUENCE [LARGE SCALE GENOMIC DNA]</scope>
    <source>
        <strain evidence="1 2">CCNWXJ 40-4</strain>
    </source>
</reference>
<gene>
    <name evidence="1" type="ORF">G6N73_18590</name>
</gene>
<dbReference type="AlphaFoldDB" id="A0A6G4WG98"/>
<dbReference type="RefSeq" id="WP_165030233.1">
    <property type="nucleotide sequence ID" value="NZ_JAAKZF010000027.1"/>
</dbReference>
<sequence>MDNSEAFLVVTPKDPVYEDPCLLNRLKHHLEASLPGKRFLVTFEPLVATECDTFVVLPIVGENNDSGQDHDDNLDEIHGRMALLIMAALNKFDPSQRHPTVH</sequence>
<evidence type="ECO:0000313" key="1">
    <source>
        <dbReference type="EMBL" id="NGO53150.1"/>
    </source>
</evidence>
<dbReference type="Proteomes" id="UP001642900">
    <property type="component" value="Unassembled WGS sequence"/>
</dbReference>
<protein>
    <submittedName>
        <fullName evidence="1">Uncharacterized protein</fullName>
    </submittedName>
</protein>
<accession>A0A6G4WG98</accession>
<proteinExistence type="predicted"/>
<evidence type="ECO:0000313" key="2">
    <source>
        <dbReference type="Proteomes" id="UP001642900"/>
    </source>
</evidence>
<organism evidence="1 2">
    <name type="scientific">Allomesorhizobium camelthorni</name>
    <dbReference type="NCBI Taxonomy" id="475069"/>
    <lineage>
        <taxon>Bacteria</taxon>
        <taxon>Pseudomonadati</taxon>
        <taxon>Pseudomonadota</taxon>
        <taxon>Alphaproteobacteria</taxon>
        <taxon>Hyphomicrobiales</taxon>
        <taxon>Phyllobacteriaceae</taxon>
        <taxon>Allomesorhizobium</taxon>
    </lineage>
</organism>
<comment type="caution">
    <text evidence="1">The sequence shown here is derived from an EMBL/GenBank/DDBJ whole genome shotgun (WGS) entry which is preliminary data.</text>
</comment>
<dbReference type="EMBL" id="JAAKZF010000027">
    <property type="protein sequence ID" value="NGO53150.1"/>
    <property type="molecule type" value="Genomic_DNA"/>
</dbReference>